<keyword evidence="2" id="KW-0418">Kinase</keyword>
<sequence length="290" mass="30829">MRIGIDLGGHKIAGGKVEDGSILQRIKIPTPDSRYPKDTTDALERAVRELGTDEVRSVGIGLPGMLSVDRRSVIGLTNLPLWENYPLAEILEDRLSLPVYLENDANCAALGEMRFGQGTGLSDFVMLTLGTGIGGAIVSGGKLLMGHRGLAGELGHLALLHRKPCKCGGIGHGETLFSADRFDGRCAETKVASVPELWDLRKDVRQAQFWEEALEGLSCVIVSSIHCLDPQAIILSGGLSNLPGLVDELAPFIDLRLAKSFHPAPPVLISTLGGDGPVIGAAYLGSHSLR</sequence>
<dbReference type="RefSeq" id="WP_085545146.1">
    <property type="nucleotide sequence ID" value="NZ_FXBB01000027.1"/>
</dbReference>
<keyword evidence="3" id="KW-1185">Reference proteome</keyword>
<dbReference type="GO" id="GO:0016301">
    <property type="term" value="F:kinase activity"/>
    <property type="evidence" value="ECO:0007669"/>
    <property type="project" value="UniProtKB-KW"/>
</dbReference>
<gene>
    <name evidence="2" type="ORF">SAMN06275492_12717</name>
</gene>
<accession>A0A1X7KHM0</accession>
<dbReference type="STRING" id="561720.SAMN06275492_12717"/>
<comment type="similarity">
    <text evidence="1">Belongs to the ROK (NagC/XylR) family.</text>
</comment>
<dbReference type="CDD" id="cd23763">
    <property type="entry name" value="ASKHA_ATPase_ROK"/>
    <property type="match status" value="1"/>
</dbReference>
<evidence type="ECO:0000256" key="1">
    <source>
        <dbReference type="ARBA" id="ARBA00006479"/>
    </source>
</evidence>
<dbReference type="PANTHER" id="PTHR18964:SF149">
    <property type="entry name" value="BIFUNCTIONAL UDP-N-ACETYLGLUCOSAMINE 2-EPIMERASE_N-ACETYLMANNOSAMINE KINASE"/>
    <property type="match status" value="1"/>
</dbReference>
<dbReference type="InterPro" id="IPR000600">
    <property type="entry name" value="ROK"/>
</dbReference>
<dbReference type="PROSITE" id="PS01125">
    <property type="entry name" value="ROK"/>
    <property type="match status" value="1"/>
</dbReference>
<dbReference type="OrthoDB" id="9795247at2"/>
<protein>
    <submittedName>
        <fullName evidence="2">Glucokinase</fullName>
    </submittedName>
</protein>
<evidence type="ECO:0000313" key="3">
    <source>
        <dbReference type="Proteomes" id="UP000193355"/>
    </source>
</evidence>
<name>A0A1X7KHM0_9BACT</name>
<dbReference type="InterPro" id="IPR043129">
    <property type="entry name" value="ATPase_NBD"/>
</dbReference>
<dbReference type="EMBL" id="FXBB01000027">
    <property type="protein sequence ID" value="SMG40048.1"/>
    <property type="molecule type" value="Genomic_DNA"/>
</dbReference>
<keyword evidence="2" id="KW-0808">Transferase</keyword>
<reference evidence="3" key="1">
    <citation type="submission" date="2017-04" db="EMBL/GenBank/DDBJ databases">
        <authorList>
            <person name="Varghese N."/>
            <person name="Submissions S."/>
        </authorList>
    </citation>
    <scope>NUCLEOTIDE SEQUENCE [LARGE SCALE GENOMIC DNA]</scope>
    <source>
        <strain evidence="3">USBA 82</strain>
    </source>
</reference>
<dbReference type="InterPro" id="IPR049874">
    <property type="entry name" value="ROK_cs"/>
</dbReference>
<dbReference type="Pfam" id="PF00480">
    <property type="entry name" value="ROK"/>
    <property type="match status" value="1"/>
</dbReference>
<dbReference type="PANTHER" id="PTHR18964">
    <property type="entry name" value="ROK (REPRESSOR, ORF, KINASE) FAMILY"/>
    <property type="match status" value="1"/>
</dbReference>
<proteinExistence type="inferred from homology"/>
<evidence type="ECO:0000313" key="2">
    <source>
        <dbReference type="EMBL" id="SMG40048.1"/>
    </source>
</evidence>
<dbReference type="SUPFAM" id="SSF53067">
    <property type="entry name" value="Actin-like ATPase domain"/>
    <property type="match status" value="1"/>
</dbReference>
<organism evidence="2 3">
    <name type="scientific">Dethiosulfovibrio salsuginis</name>
    <dbReference type="NCBI Taxonomy" id="561720"/>
    <lineage>
        <taxon>Bacteria</taxon>
        <taxon>Thermotogati</taxon>
        <taxon>Synergistota</taxon>
        <taxon>Synergistia</taxon>
        <taxon>Synergistales</taxon>
        <taxon>Dethiosulfovibrionaceae</taxon>
        <taxon>Dethiosulfovibrio</taxon>
    </lineage>
</organism>
<dbReference type="Gene3D" id="3.30.420.40">
    <property type="match status" value="2"/>
</dbReference>
<dbReference type="AlphaFoldDB" id="A0A1X7KHM0"/>
<dbReference type="Proteomes" id="UP000193355">
    <property type="component" value="Unassembled WGS sequence"/>
</dbReference>